<gene>
    <name evidence="2" type="ORF">SCF082_LOCUS1125</name>
</gene>
<keyword evidence="3" id="KW-1185">Reference proteome</keyword>
<proteinExistence type="predicted"/>
<dbReference type="Pfam" id="PF00856">
    <property type="entry name" value="SET"/>
    <property type="match status" value="1"/>
</dbReference>
<dbReference type="InterPro" id="IPR001214">
    <property type="entry name" value="SET_dom"/>
</dbReference>
<comment type="caution">
    <text evidence="2">The sequence shown here is derived from an EMBL/GenBank/DDBJ whole genome shotgun (WGS) entry which is preliminary data.</text>
</comment>
<dbReference type="CDD" id="cd20071">
    <property type="entry name" value="SET_SMYD"/>
    <property type="match status" value="1"/>
</dbReference>
<dbReference type="SUPFAM" id="SSF82199">
    <property type="entry name" value="SET domain"/>
    <property type="match status" value="2"/>
</dbReference>
<evidence type="ECO:0000259" key="1">
    <source>
        <dbReference type="PROSITE" id="PS50280"/>
    </source>
</evidence>
<dbReference type="PANTHER" id="PTHR12197:SF251">
    <property type="entry name" value="EG:BACR7C10.4 PROTEIN"/>
    <property type="match status" value="1"/>
</dbReference>
<dbReference type="Gene3D" id="2.170.270.10">
    <property type="entry name" value="SET domain"/>
    <property type="match status" value="1"/>
</dbReference>
<sequence length="409" mass="46391">MAKHLPDQVADASGGRLRLVDTLDRGRSLEAAVDLPVGHRWRDTPVLPHGSNLGKYLIQACPDCEEDEHFSSDFVAALDFLASLLLQGCQSDVLSKLYSFTKEATEVPMIQHWHKRWRSDLTERITVAELEEAWIHVVPNWRQLKVSCPVVRRAAVNGVDVPLLSHDVVCGLWLQMALCEHSCDPNCSLVHDGEDLWFITVRPIPAGSAVTTSYLNMESLMKPTSLRREELREVWGFDCACSRCAKDDIEFLPQKHLRRLLVSCSLRPADLGEASTEERQEFQRDLRILLEQVQKLHGPNPHPVQQALMLLESVFAPAEAQEEACWRHLEICTELFGAESRCAKWARELCQSPEICADELRLHAPACQDLEEGRTMLGASRNLIMKAYARHFSKQWRLQRRGAEFIACS</sequence>
<dbReference type="InterPro" id="IPR046341">
    <property type="entry name" value="SET_dom_sf"/>
</dbReference>
<name>A0ABP0HC39_9DINO</name>
<evidence type="ECO:0000313" key="2">
    <source>
        <dbReference type="EMBL" id="CAK8987790.1"/>
    </source>
</evidence>
<dbReference type="PANTHER" id="PTHR12197">
    <property type="entry name" value="HISTONE-LYSINE N-METHYLTRANSFERASE SMYD"/>
    <property type="match status" value="1"/>
</dbReference>
<feature type="domain" description="SET" evidence="1">
    <location>
        <begin position="15"/>
        <end position="215"/>
    </location>
</feature>
<dbReference type="EMBL" id="CAXAMM010000525">
    <property type="protein sequence ID" value="CAK8987790.1"/>
    <property type="molecule type" value="Genomic_DNA"/>
</dbReference>
<dbReference type="PROSITE" id="PS50280">
    <property type="entry name" value="SET"/>
    <property type="match status" value="1"/>
</dbReference>
<protein>
    <submittedName>
        <fullName evidence="2">Histone-lysine N-methyltransferase SMYD3 (SET and MYND domain-containing protein 3) (Zinc finger MYND domain-containing protein 1)</fullName>
    </submittedName>
</protein>
<accession>A0ABP0HC39</accession>
<dbReference type="InterPro" id="IPR050869">
    <property type="entry name" value="H3K4_H4K5_MeTrfase"/>
</dbReference>
<dbReference type="Proteomes" id="UP001642464">
    <property type="component" value="Unassembled WGS sequence"/>
</dbReference>
<evidence type="ECO:0000313" key="3">
    <source>
        <dbReference type="Proteomes" id="UP001642464"/>
    </source>
</evidence>
<reference evidence="2 3" key="1">
    <citation type="submission" date="2024-02" db="EMBL/GenBank/DDBJ databases">
        <authorList>
            <person name="Chen Y."/>
            <person name="Shah S."/>
            <person name="Dougan E. K."/>
            <person name="Thang M."/>
            <person name="Chan C."/>
        </authorList>
    </citation>
    <scope>NUCLEOTIDE SEQUENCE [LARGE SCALE GENOMIC DNA]</scope>
</reference>
<organism evidence="2 3">
    <name type="scientific">Durusdinium trenchii</name>
    <dbReference type="NCBI Taxonomy" id="1381693"/>
    <lineage>
        <taxon>Eukaryota</taxon>
        <taxon>Sar</taxon>
        <taxon>Alveolata</taxon>
        <taxon>Dinophyceae</taxon>
        <taxon>Suessiales</taxon>
        <taxon>Symbiodiniaceae</taxon>
        <taxon>Durusdinium</taxon>
    </lineage>
</organism>